<feature type="domain" description="DUF3456" evidence="1">
    <location>
        <begin position="6"/>
        <end position="67"/>
    </location>
</feature>
<comment type="caution">
    <text evidence="2">The sequence shown here is derived from an EMBL/GenBank/DDBJ whole genome shotgun (WGS) entry which is preliminary data.</text>
</comment>
<dbReference type="OrthoDB" id="192915at2759"/>
<reference evidence="2 3" key="1">
    <citation type="journal article" date="2019" name="Commun. Biol.">
        <title>The bagworm genome reveals a unique fibroin gene that provides high tensile strength.</title>
        <authorList>
            <person name="Kono N."/>
            <person name="Nakamura H."/>
            <person name="Ohtoshi R."/>
            <person name="Tomita M."/>
            <person name="Numata K."/>
            <person name="Arakawa K."/>
        </authorList>
    </citation>
    <scope>NUCLEOTIDE SEQUENCE [LARGE SCALE GENOMIC DNA]</scope>
</reference>
<dbReference type="STRING" id="151549.A0A4C1SA06"/>
<evidence type="ECO:0000259" key="1">
    <source>
        <dbReference type="Pfam" id="PF11938"/>
    </source>
</evidence>
<protein>
    <submittedName>
        <fullName evidence="2">Protein seele</fullName>
    </submittedName>
</protein>
<organism evidence="2 3">
    <name type="scientific">Eumeta variegata</name>
    <name type="common">Bagworm moth</name>
    <name type="synonym">Eumeta japonica</name>
    <dbReference type="NCBI Taxonomy" id="151549"/>
    <lineage>
        <taxon>Eukaryota</taxon>
        <taxon>Metazoa</taxon>
        <taxon>Ecdysozoa</taxon>
        <taxon>Arthropoda</taxon>
        <taxon>Hexapoda</taxon>
        <taxon>Insecta</taxon>
        <taxon>Pterygota</taxon>
        <taxon>Neoptera</taxon>
        <taxon>Endopterygota</taxon>
        <taxon>Lepidoptera</taxon>
        <taxon>Glossata</taxon>
        <taxon>Ditrysia</taxon>
        <taxon>Tineoidea</taxon>
        <taxon>Psychidae</taxon>
        <taxon>Oiketicinae</taxon>
        <taxon>Eumeta</taxon>
    </lineage>
</organism>
<evidence type="ECO:0000313" key="2">
    <source>
        <dbReference type="EMBL" id="GBO98974.1"/>
    </source>
</evidence>
<accession>A0A4C1SA06</accession>
<sequence>MKLMVNGQMNPESGIVDFVQDGDLNQSLGHYCLQILEDHEEAFEELQAETLSDNLDIKICSELSNYC</sequence>
<dbReference type="EMBL" id="BGZK01009692">
    <property type="protein sequence ID" value="GBO98974.1"/>
    <property type="molecule type" value="Genomic_DNA"/>
</dbReference>
<evidence type="ECO:0000313" key="3">
    <source>
        <dbReference type="Proteomes" id="UP000299102"/>
    </source>
</evidence>
<proteinExistence type="predicted"/>
<dbReference type="Proteomes" id="UP000299102">
    <property type="component" value="Unassembled WGS sequence"/>
</dbReference>
<name>A0A4C1SA06_EUMVA</name>
<gene>
    <name evidence="2" type="primary">sel</name>
    <name evidence="2" type="ORF">EVAR_73441_1</name>
</gene>
<dbReference type="Pfam" id="PF11938">
    <property type="entry name" value="DUF3456"/>
    <property type="match status" value="1"/>
</dbReference>
<feature type="non-terminal residue" evidence="2">
    <location>
        <position position="67"/>
    </location>
</feature>
<dbReference type="AlphaFoldDB" id="A0A4C1SA06"/>
<keyword evidence="3" id="KW-1185">Reference proteome</keyword>
<dbReference type="InterPro" id="IPR021852">
    <property type="entry name" value="DUF3456"/>
</dbReference>